<dbReference type="RefSeq" id="WP_012385893.1">
    <property type="nucleotide sequence ID" value="NC_010581.1"/>
</dbReference>
<dbReference type="eggNOG" id="COG1073">
    <property type="taxonomic scope" value="Bacteria"/>
</dbReference>
<dbReference type="InterPro" id="IPR029058">
    <property type="entry name" value="AB_hydrolase_fold"/>
</dbReference>
<proteinExistence type="predicted"/>
<dbReference type="OrthoDB" id="249225at2"/>
<name>B2IL04_BEII9</name>
<dbReference type="Gene3D" id="3.40.50.1820">
    <property type="entry name" value="alpha/beta hydrolase"/>
    <property type="match status" value="1"/>
</dbReference>
<evidence type="ECO:0000259" key="1">
    <source>
        <dbReference type="Pfam" id="PF00561"/>
    </source>
</evidence>
<keyword evidence="3" id="KW-1185">Reference proteome</keyword>
<sequence length="300" mass="32850">MAFTSRNVHYTVGSDDIVGTFYLPEDNGPRRVGCVVLGHGWGMVAGGDLEDYARAIVECGLAALTFDYRNLGKSGGMPRQHIDPWKQVEDFRAGISFVRSQREVDGERIGIWGSSYGGGHALTVTAIDPRVRCAVSQVPTINSWRAARARLDAAAWNAQQAAFIADREAVFAGAEPATIQSVSADPAASVAYRGEESYRYMSGEGQRCPEWRNHTTLASIELARGYEPGSYLRRITDVPLLMIVADRDTITPTDLQREAFASLATEKALLEVEGGHYAVYQEHFDKTSSAAAEWFASHLK</sequence>
<dbReference type="PANTHER" id="PTHR47751">
    <property type="entry name" value="SUPERFAMILY HYDROLASE, PUTATIVE (AFU_ORTHOLOGUE AFUA_2G16580)-RELATED"/>
    <property type="match status" value="1"/>
</dbReference>
<dbReference type="KEGG" id="bid:Bind_2979"/>
<organism evidence="2 3">
    <name type="scientific">Beijerinckia indica subsp. indica (strain ATCC 9039 / DSM 1715 / NCIMB 8712)</name>
    <dbReference type="NCBI Taxonomy" id="395963"/>
    <lineage>
        <taxon>Bacteria</taxon>
        <taxon>Pseudomonadati</taxon>
        <taxon>Pseudomonadota</taxon>
        <taxon>Alphaproteobacteria</taxon>
        <taxon>Hyphomicrobiales</taxon>
        <taxon>Beijerinckiaceae</taxon>
        <taxon>Beijerinckia</taxon>
    </lineage>
</organism>
<dbReference type="SUPFAM" id="SSF53474">
    <property type="entry name" value="alpha/beta-Hydrolases"/>
    <property type="match status" value="1"/>
</dbReference>
<reference evidence="2 3" key="2">
    <citation type="journal article" date="2010" name="J. Bacteriol.">
        <title>Complete genome sequence of Beijerinckia indica subsp. indica.</title>
        <authorList>
            <person name="Tamas I."/>
            <person name="Dedysh S.N."/>
            <person name="Liesack W."/>
            <person name="Stott M.B."/>
            <person name="Alam M."/>
            <person name="Murrell J.C."/>
            <person name="Dunfield P.F."/>
        </authorList>
    </citation>
    <scope>NUCLEOTIDE SEQUENCE [LARGE SCALE GENOMIC DNA]</scope>
    <source>
        <strain evidence="3">ATCC 9039 / DSM 1715 / NCIMB 8712</strain>
    </source>
</reference>
<dbReference type="STRING" id="395963.Bind_2979"/>
<reference evidence="3" key="1">
    <citation type="submission" date="2008-03" db="EMBL/GenBank/DDBJ databases">
        <title>Complete sequence of chromosome of Beijerinckia indica subsp. indica ATCC 9039.</title>
        <authorList>
            <consortium name="US DOE Joint Genome Institute"/>
            <person name="Copeland A."/>
            <person name="Lucas S."/>
            <person name="Lapidus A."/>
            <person name="Glavina del Rio T."/>
            <person name="Dalin E."/>
            <person name="Tice H."/>
            <person name="Bruce D."/>
            <person name="Goodwin L."/>
            <person name="Pitluck S."/>
            <person name="LaButti K."/>
            <person name="Schmutz J."/>
            <person name="Larimer F."/>
            <person name="Land M."/>
            <person name="Hauser L."/>
            <person name="Kyrpides N."/>
            <person name="Mikhailova N."/>
            <person name="Dunfield P.F."/>
            <person name="Dedysh S.N."/>
            <person name="Liesack W."/>
            <person name="Saw J.H."/>
            <person name="Alam M."/>
            <person name="Chen Y."/>
            <person name="Murrell J.C."/>
            <person name="Richardson P."/>
        </authorList>
    </citation>
    <scope>NUCLEOTIDE SEQUENCE [LARGE SCALE GENOMIC DNA]</scope>
    <source>
        <strain evidence="3">ATCC 9039 / DSM 1715 / NCIMB 8712</strain>
    </source>
</reference>
<dbReference type="HOGENOM" id="CLU_048587_1_1_5"/>
<dbReference type="EMBL" id="CP001016">
    <property type="protein sequence ID" value="ACB96544.1"/>
    <property type="molecule type" value="Genomic_DNA"/>
</dbReference>
<protein>
    <recommendedName>
        <fullName evidence="1">AB hydrolase-1 domain-containing protein</fullName>
    </recommendedName>
</protein>
<dbReference type="InterPro" id="IPR051411">
    <property type="entry name" value="Polyketide_trans_af380"/>
</dbReference>
<feature type="domain" description="AB hydrolase-1" evidence="1">
    <location>
        <begin position="35"/>
        <end position="281"/>
    </location>
</feature>
<dbReference type="Gene3D" id="1.10.10.800">
    <property type="match status" value="1"/>
</dbReference>
<dbReference type="Pfam" id="PF00561">
    <property type="entry name" value="Abhydrolase_1"/>
    <property type="match status" value="1"/>
</dbReference>
<dbReference type="AlphaFoldDB" id="B2IL04"/>
<evidence type="ECO:0000313" key="2">
    <source>
        <dbReference type="EMBL" id="ACB96544.1"/>
    </source>
</evidence>
<dbReference type="InterPro" id="IPR000073">
    <property type="entry name" value="AB_hydrolase_1"/>
</dbReference>
<accession>B2IL04</accession>
<dbReference type="PANTHER" id="PTHR47751:SF2">
    <property type="entry name" value="DLTD N-TERMINAL DOMAIN PROTEIN (AFU_ORTHOLOGUE AFUA_8G00380)-RELATED"/>
    <property type="match status" value="1"/>
</dbReference>
<evidence type="ECO:0000313" key="3">
    <source>
        <dbReference type="Proteomes" id="UP000001695"/>
    </source>
</evidence>
<gene>
    <name evidence="2" type="ordered locus">Bind_2979</name>
</gene>
<dbReference type="Proteomes" id="UP000001695">
    <property type="component" value="Chromosome"/>
</dbReference>